<feature type="transmembrane region" description="Helical" evidence="1">
    <location>
        <begin position="6"/>
        <end position="25"/>
    </location>
</feature>
<organism evidence="2 3">
    <name type="scientific">Actinoallomurus bryophytorum</name>
    <dbReference type="NCBI Taxonomy" id="1490222"/>
    <lineage>
        <taxon>Bacteria</taxon>
        <taxon>Bacillati</taxon>
        <taxon>Actinomycetota</taxon>
        <taxon>Actinomycetes</taxon>
        <taxon>Streptosporangiales</taxon>
        <taxon>Thermomonosporaceae</taxon>
        <taxon>Actinoallomurus</taxon>
    </lineage>
</organism>
<keyword evidence="1" id="KW-1133">Transmembrane helix</keyword>
<proteinExistence type="predicted"/>
<dbReference type="EMBL" id="VFOZ01000001">
    <property type="protein sequence ID" value="TQL95957.1"/>
    <property type="molecule type" value="Genomic_DNA"/>
</dbReference>
<dbReference type="Proteomes" id="UP000316096">
    <property type="component" value="Unassembled WGS sequence"/>
</dbReference>
<name>A0A543CGA9_9ACTN</name>
<accession>A0A543CGA9</accession>
<keyword evidence="1" id="KW-0812">Transmembrane</keyword>
<sequence length="192" mass="21514">MTTQLFTLLGVALGAFSSYLVSFLGERTRYRRDISGHWTERKLESYARYLSDAKYMSTLTRRVAASVGLDDQALALSRDEGLPLLAEAETKRGLSSEVVSLIGGKATVEAHRRVNKALWRMEQLARGLIKGSGREEWVQARREYVNAMNDFHENARLDLIVPGEYTPRDTKYLMASDDSLNDSGARTCQSSS</sequence>
<reference evidence="2 3" key="1">
    <citation type="submission" date="2019-06" db="EMBL/GenBank/DDBJ databases">
        <title>Sequencing the genomes of 1000 actinobacteria strains.</title>
        <authorList>
            <person name="Klenk H.-P."/>
        </authorList>
    </citation>
    <scope>NUCLEOTIDE SEQUENCE [LARGE SCALE GENOMIC DNA]</scope>
    <source>
        <strain evidence="2 3">DSM 102200</strain>
    </source>
</reference>
<dbReference type="RefSeq" id="WP_141954598.1">
    <property type="nucleotide sequence ID" value="NZ_VFOZ01000001.1"/>
</dbReference>
<evidence type="ECO:0000313" key="3">
    <source>
        <dbReference type="Proteomes" id="UP000316096"/>
    </source>
</evidence>
<dbReference type="AlphaFoldDB" id="A0A543CGA9"/>
<dbReference type="OrthoDB" id="3401121at2"/>
<keyword evidence="3" id="KW-1185">Reference proteome</keyword>
<gene>
    <name evidence="2" type="ORF">FB559_1470</name>
</gene>
<comment type="caution">
    <text evidence="2">The sequence shown here is derived from an EMBL/GenBank/DDBJ whole genome shotgun (WGS) entry which is preliminary data.</text>
</comment>
<protein>
    <submittedName>
        <fullName evidence="2">Uncharacterized protein</fullName>
    </submittedName>
</protein>
<evidence type="ECO:0000313" key="2">
    <source>
        <dbReference type="EMBL" id="TQL95957.1"/>
    </source>
</evidence>
<keyword evidence="1" id="KW-0472">Membrane</keyword>
<evidence type="ECO:0000256" key="1">
    <source>
        <dbReference type="SAM" id="Phobius"/>
    </source>
</evidence>